<dbReference type="AlphaFoldDB" id="A0AAE1KST0"/>
<protein>
    <recommendedName>
        <fullName evidence="2">PiggyBac transposable element-derived protein domain-containing protein</fullName>
    </recommendedName>
</protein>
<feature type="domain" description="PiggyBac transposable element-derived protein" evidence="2">
    <location>
        <begin position="255"/>
        <end position="629"/>
    </location>
</feature>
<dbReference type="EMBL" id="JAWQEG010001306">
    <property type="protein sequence ID" value="KAK3880645.1"/>
    <property type="molecule type" value="Genomic_DNA"/>
</dbReference>
<comment type="caution">
    <text evidence="3">The sequence shown here is derived from an EMBL/GenBank/DDBJ whole genome shotgun (WGS) entry which is preliminary data.</text>
</comment>
<keyword evidence="4" id="KW-1185">Reference proteome</keyword>
<feature type="region of interest" description="Disordered" evidence="1">
    <location>
        <begin position="48"/>
        <end position="71"/>
    </location>
</feature>
<proteinExistence type="predicted"/>
<dbReference type="InterPro" id="IPR029526">
    <property type="entry name" value="PGBD"/>
</dbReference>
<reference evidence="3" key="1">
    <citation type="submission" date="2023-10" db="EMBL/GenBank/DDBJ databases">
        <title>Genome assemblies of two species of porcelain crab, Petrolisthes cinctipes and Petrolisthes manimaculis (Anomura: Porcellanidae).</title>
        <authorList>
            <person name="Angst P."/>
        </authorList>
    </citation>
    <scope>NUCLEOTIDE SEQUENCE</scope>
    <source>
        <strain evidence="3">PB745_01</strain>
        <tissue evidence="3">Gill</tissue>
    </source>
</reference>
<dbReference type="Proteomes" id="UP001286313">
    <property type="component" value="Unassembled WGS sequence"/>
</dbReference>
<sequence length="745" mass="84345">MSNLPVFLSTCQSSCQPPNLPVNLPIFLSTSQSTCQPPSLPVNLPVFLSTSQSSGQPPNLPVKPPSPPVKPASLPANLPVFLSTSQSSCKPPSLPVNLPVFLSTSQSSCQPPSPRQPPSLPVNLPVFWSTSQSSGQPPNLPVNLPAPVNLPVFLSTSQSPSTSLSHKMWSDNEAEYDVDDPGQLSDFADTASIVTHLSTDDDEVQEAPLFDDLEFEDSADEEEWQRIVDNDRGPLPIPFTATPGPHRIPPNTARPIDYFNFFFYNTLINNIVEETNRYSNQYIEAKEEYLANHPQSRTHQWIQQGHTYTEEIRAFLGILFNMGFIKKPTLESYWDTTHPSLDTPWFPKHFNRNRFQLLLKFLYFNDNSQLDENSANNVLFKIQPLIDHFQAVFTTYIHPDKNISLDESMIGFKGATPSLRQYLPNKHHARFGIKVWCVCDVSTGYTFTFEIYEGRARPPANNNIPTTHSTAIRLLTRASLCNIGHNVGFDNFFSSPALFKDLYQRATTATGTVRRNRVGLPDALQGTQVLRNEVAEWRQGSLLCVKYKDGNKTPVHLISTACSGGFSQTTNRQGERVSRPNIVVEYNKIMGGVDLKDTKLYAYLPERRTVKWTTKVAFYLFGTALLNSYIIYKKHATGRILTRMNLTMSVIDELVKKYEPHKVRCRRRTREEIEERQQQTFVTQINTNIPVPHTPPHKMVKLPKKKLRNCVAVHNHRVRSNYICARCNVGLCVTCFHGYHDTYHH</sequence>
<evidence type="ECO:0000313" key="4">
    <source>
        <dbReference type="Proteomes" id="UP001286313"/>
    </source>
</evidence>
<dbReference type="PANTHER" id="PTHR46599">
    <property type="entry name" value="PIGGYBAC TRANSPOSABLE ELEMENT-DERIVED PROTEIN 4"/>
    <property type="match status" value="1"/>
</dbReference>
<dbReference type="PANTHER" id="PTHR46599:SF3">
    <property type="entry name" value="PIGGYBAC TRANSPOSABLE ELEMENT-DERIVED PROTEIN 4"/>
    <property type="match status" value="1"/>
</dbReference>
<accession>A0AAE1KST0</accession>
<dbReference type="Pfam" id="PF13843">
    <property type="entry name" value="DDE_Tnp_1_7"/>
    <property type="match status" value="1"/>
</dbReference>
<evidence type="ECO:0000256" key="1">
    <source>
        <dbReference type="SAM" id="MobiDB-lite"/>
    </source>
</evidence>
<name>A0AAE1KST0_PETCI</name>
<evidence type="ECO:0000259" key="2">
    <source>
        <dbReference type="Pfam" id="PF13843"/>
    </source>
</evidence>
<feature type="compositionally biased region" description="Pro residues" evidence="1">
    <location>
        <begin position="58"/>
        <end position="70"/>
    </location>
</feature>
<evidence type="ECO:0000313" key="3">
    <source>
        <dbReference type="EMBL" id="KAK3880645.1"/>
    </source>
</evidence>
<organism evidence="3 4">
    <name type="scientific">Petrolisthes cinctipes</name>
    <name type="common">Flat porcelain crab</name>
    <dbReference type="NCBI Taxonomy" id="88211"/>
    <lineage>
        <taxon>Eukaryota</taxon>
        <taxon>Metazoa</taxon>
        <taxon>Ecdysozoa</taxon>
        <taxon>Arthropoda</taxon>
        <taxon>Crustacea</taxon>
        <taxon>Multicrustacea</taxon>
        <taxon>Malacostraca</taxon>
        <taxon>Eumalacostraca</taxon>
        <taxon>Eucarida</taxon>
        <taxon>Decapoda</taxon>
        <taxon>Pleocyemata</taxon>
        <taxon>Anomura</taxon>
        <taxon>Galatheoidea</taxon>
        <taxon>Porcellanidae</taxon>
        <taxon>Petrolisthes</taxon>
    </lineage>
</organism>
<gene>
    <name evidence="3" type="ORF">Pcinc_014889</name>
</gene>